<sequence>MIPDQSESVMLVSSAVPTKSPPVTSVWVGLNRRVWYWSRRLRRNQVTAANIPANPGPLPGSPSFFTRRQNKQGKASAFSSGYSTCFSLSFMFIFSSETKRIR</sequence>
<comment type="caution">
    <text evidence="1">The sequence shown here is derived from an EMBL/GenBank/DDBJ whole genome shotgun (WGS) entry which is preliminary data.</text>
</comment>
<proteinExistence type="predicted"/>
<dbReference type="AlphaFoldDB" id="A0A6A4RXI4"/>
<accession>A0A6A4RXI4</accession>
<protein>
    <submittedName>
        <fullName evidence="1">Uncharacterized protein</fullName>
    </submittedName>
</protein>
<dbReference type="EMBL" id="VEVO01000021">
    <property type="protein sequence ID" value="KAF0024638.1"/>
    <property type="molecule type" value="Genomic_DNA"/>
</dbReference>
<reference evidence="1 2" key="1">
    <citation type="submission" date="2019-06" db="EMBL/GenBank/DDBJ databases">
        <title>Draft genomes of female and male turbot (Scophthalmus maximus).</title>
        <authorList>
            <person name="Xu H."/>
            <person name="Xu X.-W."/>
            <person name="Shao C."/>
            <person name="Chen S."/>
        </authorList>
    </citation>
    <scope>NUCLEOTIDE SEQUENCE [LARGE SCALE GENOMIC DNA]</scope>
    <source>
        <strain evidence="1">Ysfricsl-2016a</strain>
        <tissue evidence="1">Blood</tissue>
    </source>
</reference>
<evidence type="ECO:0000313" key="1">
    <source>
        <dbReference type="EMBL" id="KAF0024638.1"/>
    </source>
</evidence>
<evidence type="ECO:0000313" key="2">
    <source>
        <dbReference type="Proteomes" id="UP000438429"/>
    </source>
</evidence>
<organism evidence="1 2">
    <name type="scientific">Scophthalmus maximus</name>
    <name type="common">Turbot</name>
    <name type="synonym">Psetta maxima</name>
    <dbReference type="NCBI Taxonomy" id="52904"/>
    <lineage>
        <taxon>Eukaryota</taxon>
        <taxon>Metazoa</taxon>
        <taxon>Chordata</taxon>
        <taxon>Craniata</taxon>
        <taxon>Vertebrata</taxon>
        <taxon>Euteleostomi</taxon>
        <taxon>Actinopterygii</taxon>
        <taxon>Neopterygii</taxon>
        <taxon>Teleostei</taxon>
        <taxon>Neoteleostei</taxon>
        <taxon>Acanthomorphata</taxon>
        <taxon>Carangaria</taxon>
        <taxon>Pleuronectiformes</taxon>
        <taxon>Pleuronectoidei</taxon>
        <taxon>Scophthalmidae</taxon>
        <taxon>Scophthalmus</taxon>
    </lineage>
</organism>
<gene>
    <name evidence="1" type="ORF">F2P81_023440</name>
</gene>
<name>A0A6A4RXI4_SCOMX</name>
<dbReference type="Proteomes" id="UP000438429">
    <property type="component" value="Unassembled WGS sequence"/>
</dbReference>